<dbReference type="VEuPathDB" id="VectorBase:GBRI022209"/>
<sequence>MCHEAIKGQCLPFVPTIKIVTTNQNISDAPITCLEYAFNAAGMTLTHYTKQLYVEKESLIRTCPLQLALISGVVPRLPFREVLSVALMIVFKVVHNVEFRVVLRVVLKLVFEVVLSVVVWPVLRLYMRDSIA</sequence>
<keyword evidence="1" id="KW-0812">Transmembrane</keyword>
<dbReference type="AlphaFoldDB" id="A0A1A9WJP5"/>
<reference evidence="3" key="1">
    <citation type="submission" date="2014-03" db="EMBL/GenBank/DDBJ databases">
        <authorList>
            <person name="Aksoy S."/>
            <person name="Warren W."/>
            <person name="Wilson R.K."/>
        </authorList>
    </citation>
    <scope>NUCLEOTIDE SEQUENCE [LARGE SCALE GENOMIC DNA]</scope>
    <source>
        <strain evidence="3">IAEA</strain>
    </source>
</reference>
<evidence type="ECO:0000313" key="3">
    <source>
        <dbReference type="Proteomes" id="UP000091820"/>
    </source>
</evidence>
<reference evidence="2" key="2">
    <citation type="submission" date="2020-05" db="UniProtKB">
        <authorList>
            <consortium name="EnsemblMetazoa"/>
        </authorList>
    </citation>
    <scope>IDENTIFICATION</scope>
    <source>
        <strain evidence="2">IAEA</strain>
    </source>
</reference>
<dbReference type="EnsemblMetazoa" id="GBRI022209-RA">
    <property type="protein sequence ID" value="GBRI022209-PA"/>
    <property type="gene ID" value="GBRI022209"/>
</dbReference>
<dbReference type="Proteomes" id="UP000091820">
    <property type="component" value="Unassembled WGS sequence"/>
</dbReference>
<evidence type="ECO:0000256" key="1">
    <source>
        <dbReference type="SAM" id="Phobius"/>
    </source>
</evidence>
<proteinExistence type="predicted"/>
<keyword evidence="1" id="KW-0472">Membrane</keyword>
<feature type="transmembrane region" description="Helical" evidence="1">
    <location>
        <begin position="101"/>
        <end position="123"/>
    </location>
</feature>
<organism evidence="2 3">
    <name type="scientific">Glossina brevipalpis</name>
    <dbReference type="NCBI Taxonomy" id="37001"/>
    <lineage>
        <taxon>Eukaryota</taxon>
        <taxon>Metazoa</taxon>
        <taxon>Ecdysozoa</taxon>
        <taxon>Arthropoda</taxon>
        <taxon>Hexapoda</taxon>
        <taxon>Insecta</taxon>
        <taxon>Pterygota</taxon>
        <taxon>Neoptera</taxon>
        <taxon>Endopterygota</taxon>
        <taxon>Diptera</taxon>
        <taxon>Brachycera</taxon>
        <taxon>Muscomorpha</taxon>
        <taxon>Hippoboscoidea</taxon>
        <taxon>Glossinidae</taxon>
        <taxon>Glossina</taxon>
    </lineage>
</organism>
<keyword evidence="3" id="KW-1185">Reference proteome</keyword>
<name>A0A1A9WJP5_9MUSC</name>
<accession>A0A1A9WJP5</accession>
<evidence type="ECO:0000313" key="2">
    <source>
        <dbReference type="EnsemblMetazoa" id="GBRI022209-PA"/>
    </source>
</evidence>
<protein>
    <submittedName>
        <fullName evidence="2">Uncharacterized protein</fullName>
    </submittedName>
</protein>
<keyword evidence="1" id="KW-1133">Transmembrane helix</keyword>